<evidence type="ECO:0008006" key="4">
    <source>
        <dbReference type="Google" id="ProtNLM"/>
    </source>
</evidence>
<feature type="signal peptide" evidence="1">
    <location>
        <begin position="1"/>
        <end position="20"/>
    </location>
</feature>
<reference evidence="2 3" key="1">
    <citation type="submission" date="2020-08" db="EMBL/GenBank/DDBJ databases">
        <title>Sequencing the genomes of 1000 actinobacteria strains.</title>
        <authorList>
            <person name="Klenk H.-P."/>
        </authorList>
    </citation>
    <scope>NUCLEOTIDE SEQUENCE [LARGE SCALE GENOMIC DNA]</scope>
    <source>
        <strain evidence="2 3">DSM 105498</strain>
    </source>
</reference>
<feature type="chain" id="PRO_5039586214" description="S9 family peptidase" evidence="1">
    <location>
        <begin position="21"/>
        <end position="365"/>
    </location>
</feature>
<dbReference type="Proteomes" id="UP000589626">
    <property type="component" value="Unassembled WGS sequence"/>
</dbReference>
<comment type="caution">
    <text evidence="2">The sequence shown here is derived from an EMBL/GenBank/DDBJ whole genome shotgun (WGS) entry which is preliminary data.</text>
</comment>
<dbReference type="SUPFAM" id="SSF82171">
    <property type="entry name" value="DPP6 N-terminal domain-like"/>
    <property type="match status" value="1"/>
</dbReference>
<proteinExistence type="predicted"/>
<accession>A0A7W4VSU0</accession>
<gene>
    <name evidence="2" type="ORF">FHU40_000912</name>
</gene>
<evidence type="ECO:0000313" key="3">
    <source>
        <dbReference type="Proteomes" id="UP000589626"/>
    </source>
</evidence>
<dbReference type="RefSeq" id="WP_183591049.1">
    <property type="nucleotide sequence ID" value="NZ_JACHWR010000001.1"/>
</dbReference>
<keyword evidence="3" id="KW-1185">Reference proteome</keyword>
<organism evidence="2 3">
    <name type="scientific">Nocardioides soli</name>
    <dbReference type="NCBI Taxonomy" id="1036020"/>
    <lineage>
        <taxon>Bacteria</taxon>
        <taxon>Bacillati</taxon>
        <taxon>Actinomycetota</taxon>
        <taxon>Actinomycetes</taxon>
        <taxon>Propionibacteriales</taxon>
        <taxon>Nocardioidaceae</taxon>
        <taxon>Nocardioides</taxon>
    </lineage>
</organism>
<evidence type="ECO:0000313" key="2">
    <source>
        <dbReference type="EMBL" id="MBB3041111.1"/>
    </source>
</evidence>
<dbReference type="EMBL" id="JACHWR010000001">
    <property type="protein sequence ID" value="MBB3041111.1"/>
    <property type="molecule type" value="Genomic_DNA"/>
</dbReference>
<sequence>MKSLLAAVSLLALLGTTAPAGAVQADRGGTPTPGPGWSLAAVEQGRPTAEGIRAKRLRLELVAPDGRRSEVLDVRQRGYRLVDWSADAATALLVTDYPRPRALRVDVASGTASRVPLPRDISQVLLAPDGGGLLAVTYERGRTGRAPLVRLDWDGTRTRLSPDVDGPLLPTPDGSGLVTHGSDWRQRVVRLLSTADGSVRTEIPTPRRCDPVRWWDDHRVLVSCLDHGATTLGLVDLRTATYTRLTERRHPQRMDLGHLDARRAGGRLYVQVAGPCGYVYLGRRHRDGRITRVRVPHAVGNVLLVGARDGRLLLQHAISCDGATPRSALTLFDPATHTERRLVVLPRDEAFAAVLPYGEPRPTGY</sequence>
<evidence type="ECO:0000256" key="1">
    <source>
        <dbReference type="SAM" id="SignalP"/>
    </source>
</evidence>
<protein>
    <recommendedName>
        <fullName evidence="4">S9 family peptidase</fullName>
    </recommendedName>
</protein>
<dbReference type="AlphaFoldDB" id="A0A7W4VSU0"/>
<name>A0A7W4VSU0_9ACTN</name>
<keyword evidence="1" id="KW-0732">Signal</keyword>